<proteinExistence type="predicted"/>
<comment type="caution">
    <text evidence="2">The sequence shown here is derived from an EMBL/GenBank/DDBJ whole genome shotgun (WGS) entry which is preliminary data.</text>
</comment>
<evidence type="ECO:0008006" key="4">
    <source>
        <dbReference type="Google" id="ProtNLM"/>
    </source>
</evidence>
<protein>
    <recommendedName>
        <fullName evidence="4">Glutathione synthetase</fullName>
    </recommendedName>
</protein>
<dbReference type="STRING" id="1798551.A3B30_01625"/>
<dbReference type="EMBL" id="MHKM01000005">
    <property type="protein sequence ID" value="OGY92031.1"/>
    <property type="molecule type" value="Genomic_DNA"/>
</dbReference>
<reference evidence="2 3" key="1">
    <citation type="journal article" date="2016" name="Nat. Commun.">
        <title>Thousands of microbial genomes shed light on interconnected biogeochemical processes in an aquifer system.</title>
        <authorList>
            <person name="Anantharaman K."/>
            <person name="Brown C.T."/>
            <person name="Hug L.A."/>
            <person name="Sharon I."/>
            <person name="Castelle C.J."/>
            <person name="Probst A.J."/>
            <person name="Thomas B.C."/>
            <person name="Singh A."/>
            <person name="Wilkins M.J."/>
            <person name="Karaoz U."/>
            <person name="Brodie E.L."/>
            <person name="Williams K.H."/>
            <person name="Hubbard S.S."/>
            <person name="Banfield J.F."/>
        </authorList>
    </citation>
    <scope>NUCLEOTIDE SEQUENCE [LARGE SCALE GENOMIC DNA]</scope>
</reference>
<keyword evidence="1" id="KW-0472">Membrane</keyword>
<feature type="transmembrane region" description="Helical" evidence="1">
    <location>
        <begin position="87"/>
        <end position="108"/>
    </location>
</feature>
<evidence type="ECO:0000313" key="2">
    <source>
        <dbReference type="EMBL" id="OGY92031.1"/>
    </source>
</evidence>
<sequence>MKHTHGLHHYHQTKKLQKIVSSDATKEFVDHSMYLLGILAPLMTVPQIVKIWQVHSAAGVSVFSWAAYAIGSLAWFVYGVVHKEKPIIFANGFACLLQFAVVISVMVFS</sequence>
<evidence type="ECO:0000313" key="3">
    <source>
        <dbReference type="Proteomes" id="UP000178248"/>
    </source>
</evidence>
<dbReference type="Proteomes" id="UP000178248">
    <property type="component" value="Unassembled WGS sequence"/>
</dbReference>
<dbReference type="Gene3D" id="1.20.1280.290">
    <property type="match status" value="1"/>
</dbReference>
<gene>
    <name evidence="2" type="ORF">A3B30_01625</name>
</gene>
<accession>A0A1G2BSG7</accession>
<keyword evidence="1" id="KW-1133">Transmembrane helix</keyword>
<dbReference type="Pfam" id="PF03083">
    <property type="entry name" value="MtN3_slv"/>
    <property type="match status" value="1"/>
</dbReference>
<feature type="transmembrane region" description="Helical" evidence="1">
    <location>
        <begin position="61"/>
        <end position="81"/>
    </location>
</feature>
<evidence type="ECO:0000256" key="1">
    <source>
        <dbReference type="SAM" id="Phobius"/>
    </source>
</evidence>
<dbReference type="GO" id="GO:0016020">
    <property type="term" value="C:membrane"/>
    <property type="evidence" value="ECO:0007669"/>
    <property type="project" value="InterPro"/>
</dbReference>
<keyword evidence="1" id="KW-0812">Transmembrane</keyword>
<feature type="transmembrane region" description="Helical" evidence="1">
    <location>
        <begin position="31"/>
        <end position="49"/>
    </location>
</feature>
<organism evidence="2 3">
    <name type="scientific">Candidatus Komeilibacteria bacterium RIFCSPLOWO2_01_FULL_52_15</name>
    <dbReference type="NCBI Taxonomy" id="1798551"/>
    <lineage>
        <taxon>Bacteria</taxon>
        <taxon>Candidatus Komeiliibacteriota</taxon>
    </lineage>
</organism>
<dbReference type="AlphaFoldDB" id="A0A1G2BSG7"/>
<name>A0A1G2BSG7_9BACT</name>
<dbReference type="InterPro" id="IPR004316">
    <property type="entry name" value="SWEET_rpt"/>
</dbReference>